<gene>
    <name evidence="2" type="ORF">ACFQE5_07180</name>
</gene>
<keyword evidence="1" id="KW-0812">Transmembrane</keyword>
<organism evidence="2 3">
    <name type="scientific">Pseudonocardia hispaniensis</name>
    <dbReference type="NCBI Taxonomy" id="904933"/>
    <lineage>
        <taxon>Bacteria</taxon>
        <taxon>Bacillati</taxon>
        <taxon>Actinomycetota</taxon>
        <taxon>Actinomycetes</taxon>
        <taxon>Pseudonocardiales</taxon>
        <taxon>Pseudonocardiaceae</taxon>
        <taxon>Pseudonocardia</taxon>
    </lineage>
</organism>
<accession>A0ABW1IZV0</accession>
<name>A0ABW1IZV0_9PSEU</name>
<evidence type="ECO:0008006" key="4">
    <source>
        <dbReference type="Google" id="ProtNLM"/>
    </source>
</evidence>
<comment type="caution">
    <text evidence="2">The sequence shown here is derived from an EMBL/GenBank/DDBJ whole genome shotgun (WGS) entry which is preliminary data.</text>
</comment>
<evidence type="ECO:0000313" key="2">
    <source>
        <dbReference type="EMBL" id="MFC5993991.1"/>
    </source>
</evidence>
<sequence length="109" mass="11165">MSRSAERATPARPGRVGRVLRGCSGVLAGGLVTFAMVLLAGWFFTTRTGSAGPGTGMLMGHWLAAVVAGVAQVVADRRTDRTGTIAALGVLAVTAAVLGIYWLWPPVSA</sequence>
<proteinExistence type="predicted"/>
<keyword evidence="1" id="KW-1133">Transmembrane helix</keyword>
<dbReference type="RefSeq" id="WP_379584026.1">
    <property type="nucleotide sequence ID" value="NZ_JBHSQW010000014.1"/>
</dbReference>
<feature type="transmembrane region" description="Helical" evidence="1">
    <location>
        <begin position="20"/>
        <end position="44"/>
    </location>
</feature>
<evidence type="ECO:0000313" key="3">
    <source>
        <dbReference type="Proteomes" id="UP001596302"/>
    </source>
</evidence>
<reference evidence="3" key="1">
    <citation type="journal article" date="2019" name="Int. J. Syst. Evol. Microbiol.">
        <title>The Global Catalogue of Microorganisms (GCM) 10K type strain sequencing project: providing services to taxonomists for standard genome sequencing and annotation.</title>
        <authorList>
            <consortium name="The Broad Institute Genomics Platform"/>
            <consortium name="The Broad Institute Genome Sequencing Center for Infectious Disease"/>
            <person name="Wu L."/>
            <person name="Ma J."/>
        </authorList>
    </citation>
    <scope>NUCLEOTIDE SEQUENCE [LARGE SCALE GENOMIC DNA]</scope>
    <source>
        <strain evidence="3">CCM 8391</strain>
    </source>
</reference>
<feature type="transmembrane region" description="Helical" evidence="1">
    <location>
        <begin position="56"/>
        <end position="75"/>
    </location>
</feature>
<keyword evidence="3" id="KW-1185">Reference proteome</keyword>
<protein>
    <recommendedName>
        <fullName evidence="4">DUF4190 domain-containing protein</fullName>
    </recommendedName>
</protein>
<dbReference type="EMBL" id="JBHSQW010000014">
    <property type="protein sequence ID" value="MFC5993991.1"/>
    <property type="molecule type" value="Genomic_DNA"/>
</dbReference>
<evidence type="ECO:0000256" key="1">
    <source>
        <dbReference type="SAM" id="Phobius"/>
    </source>
</evidence>
<keyword evidence="1" id="KW-0472">Membrane</keyword>
<feature type="transmembrane region" description="Helical" evidence="1">
    <location>
        <begin position="82"/>
        <end position="104"/>
    </location>
</feature>
<dbReference type="Proteomes" id="UP001596302">
    <property type="component" value="Unassembled WGS sequence"/>
</dbReference>